<dbReference type="Proteomes" id="UP000001548">
    <property type="component" value="Unassembled WGS sequence"/>
</dbReference>
<dbReference type="KEGG" id="gla:GL50803_0011327"/>
<evidence type="ECO:0000256" key="1">
    <source>
        <dbReference type="SAM" id="MobiDB-lite"/>
    </source>
</evidence>
<organism evidence="2 3">
    <name type="scientific">Giardia intestinalis (strain ATCC 50803 / WB clone C6)</name>
    <name type="common">Giardia lamblia</name>
    <dbReference type="NCBI Taxonomy" id="184922"/>
    <lineage>
        <taxon>Eukaryota</taxon>
        <taxon>Metamonada</taxon>
        <taxon>Diplomonadida</taxon>
        <taxon>Hexamitidae</taxon>
        <taxon>Giardiinae</taxon>
        <taxon>Giardia</taxon>
    </lineage>
</organism>
<dbReference type="EMBL" id="AACB03000004">
    <property type="protein sequence ID" value="KAE8302438.1"/>
    <property type="molecule type" value="Genomic_DNA"/>
</dbReference>
<dbReference type="AlphaFoldDB" id="A8B8K6"/>
<gene>
    <name evidence="2" type="ORF">GL50803_0011327</name>
</gene>
<sequence>MSSQDGVTTDNQNTLTLSTHHITHAHDHADIALTRYQSFVDMLDHPMNYQSVNPGSYSGYHHRQMQFMAVKMMRSQQERERNVQRKLGIGIELLTDVDLAAIQGFQKEAREAMLDYKRQLDSRPAFTSEYFPEVPAGWSGNSKQPDRVVVSADCVEKRADAQSSVVLTKTIEARPFQRQDPSYLNSAERKLLAKKQAEHNAAQAAQDANQSKNKKPPQSAPKDTLKQVTLSPDERISEEPEPLVRDTSGFTPTPQSLIVQRMDNLQRLRNAVNIVVMRNRAQRALRQIQSAYAEFLPIYLRNNQQLRDKSAISSTSQQRRLVGLTLEKKCPENVAQAYHELLSLVDRHSNQAEGQNDTEHPVLTFNTCLTFRPPPMTVLSSVSLANTDKSDLQMGPSMSRSIPELLFYRFSSTKGCNDKLHVDGKAVREEQISIILDFI</sequence>
<name>A8B8K6_GIAIC</name>
<reference evidence="2 3" key="1">
    <citation type="journal article" date="2007" name="Science">
        <title>Genomic minimalism in the early diverging intestinal parasite Giardia lamblia.</title>
        <authorList>
            <person name="Morrison H.G."/>
            <person name="McArthur A.G."/>
            <person name="Gillin F.D."/>
            <person name="Aley S.B."/>
            <person name="Adam R.D."/>
            <person name="Olsen G.J."/>
            <person name="Best A.A."/>
            <person name="Cande W.Z."/>
            <person name="Chen F."/>
            <person name="Cipriano M.J."/>
            <person name="Davids B.J."/>
            <person name="Dawson S.C."/>
            <person name="Elmendorf H.G."/>
            <person name="Hehl A.B."/>
            <person name="Holder M.E."/>
            <person name="Huse S.M."/>
            <person name="Kim U.U."/>
            <person name="Lasek-Nesselquist E."/>
            <person name="Manning G."/>
            <person name="Nigam A."/>
            <person name="Nixon J.E."/>
            <person name="Palm D."/>
            <person name="Passamaneck N.E."/>
            <person name="Prabhu A."/>
            <person name="Reich C.I."/>
            <person name="Reiner D.S."/>
            <person name="Samuelson J."/>
            <person name="Svard S.G."/>
            <person name="Sogin M.L."/>
        </authorList>
    </citation>
    <scope>NUCLEOTIDE SEQUENCE [LARGE SCALE GENOMIC DNA]</scope>
    <source>
        <strain evidence="2 3">WB C6</strain>
    </source>
</reference>
<dbReference type="RefSeq" id="XP_001708631.1">
    <property type="nucleotide sequence ID" value="XM_001708579.1"/>
</dbReference>
<protein>
    <submittedName>
        <fullName evidence="2">Uncharacterized protein</fullName>
    </submittedName>
</protein>
<keyword evidence="3" id="KW-1185">Reference proteome</keyword>
<comment type="caution">
    <text evidence="2">The sequence shown here is derived from an EMBL/GenBank/DDBJ whole genome shotgun (WGS) entry which is preliminary data.</text>
</comment>
<feature type="compositionally biased region" description="Low complexity" evidence="1">
    <location>
        <begin position="199"/>
        <end position="211"/>
    </location>
</feature>
<proteinExistence type="predicted"/>
<evidence type="ECO:0000313" key="2">
    <source>
        <dbReference type="EMBL" id="KAE8302438.1"/>
    </source>
</evidence>
<dbReference type="GeneID" id="5701527"/>
<feature type="compositionally biased region" description="Basic and acidic residues" evidence="1">
    <location>
        <begin position="232"/>
        <end position="244"/>
    </location>
</feature>
<feature type="region of interest" description="Disordered" evidence="1">
    <location>
        <begin position="194"/>
        <end position="254"/>
    </location>
</feature>
<evidence type="ECO:0000313" key="3">
    <source>
        <dbReference type="Proteomes" id="UP000001548"/>
    </source>
</evidence>
<dbReference type="VEuPathDB" id="GiardiaDB:GL50803_11327"/>
<accession>A8B8K6</accession>
<dbReference type="OMA" id="MQFMAVK"/>
<dbReference type="HOGENOM" id="CLU_624766_0_0_1"/>